<dbReference type="CDD" id="cd05233">
    <property type="entry name" value="SDR_c"/>
    <property type="match status" value="1"/>
</dbReference>
<dbReference type="PANTHER" id="PTHR24321">
    <property type="entry name" value="DEHYDROGENASES, SHORT CHAIN"/>
    <property type="match status" value="1"/>
</dbReference>
<evidence type="ECO:0000256" key="2">
    <source>
        <dbReference type="ARBA" id="ARBA00023002"/>
    </source>
</evidence>
<dbReference type="RefSeq" id="WP_379286777.1">
    <property type="nucleotide sequence ID" value="NZ_JBHTIU010000022.1"/>
</dbReference>
<dbReference type="Gene3D" id="3.40.50.720">
    <property type="entry name" value="NAD(P)-binding Rossmann-like Domain"/>
    <property type="match status" value="1"/>
</dbReference>
<dbReference type="PRINTS" id="PR00081">
    <property type="entry name" value="GDHRDH"/>
</dbReference>
<dbReference type="PROSITE" id="PS00061">
    <property type="entry name" value="ADH_SHORT"/>
    <property type="match status" value="1"/>
</dbReference>
<keyword evidence="2 3" id="KW-0560">Oxidoreductase</keyword>
<gene>
    <name evidence="3" type="ORF">ACFQ03_05980</name>
</gene>
<dbReference type="InterPro" id="IPR036291">
    <property type="entry name" value="NAD(P)-bd_dom_sf"/>
</dbReference>
<name>A0ABW3D6T3_9BACL</name>
<dbReference type="GO" id="GO:0016491">
    <property type="term" value="F:oxidoreductase activity"/>
    <property type="evidence" value="ECO:0007669"/>
    <property type="project" value="UniProtKB-KW"/>
</dbReference>
<sequence length="252" mass="27555">MKQRQLEGKVIWITGALGMLGQSAVTLFLERGAKVAATDLLPLEGCPELKQTAESYGADSFLFMQSDACSENEVQEAIARIEEHFGRLDGVYHNCYTHVRKPALELALDEWEATIRGTLTSTFLVNKYSLPLMIRSGGGSIVNTSSILGHLPQKTCLAYGAAKAGVSQMTRVIAVDYAKDGIRANALVPGDFNTEQAWQAMPEVTRQFIRDNTLLRRTGRPEEINEVGAFLLSDAASYVTGSLYTVDGGYRI</sequence>
<dbReference type="EC" id="1.1.1.-" evidence="3"/>
<dbReference type="EMBL" id="JBHTIU010000022">
    <property type="protein sequence ID" value="MFD0868691.1"/>
    <property type="molecule type" value="Genomic_DNA"/>
</dbReference>
<comment type="caution">
    <text evidence="3">The sequence shown here is derived from an EMBL/GenBank/DDBJ whole genome shotgun (WGS) entry which is preliminary data.</text>
</comment>
<keyword evidence="4" id="KW-1185">Reference proteome</keyword>
<dbReference type="Proteomes" id="UP001597120">
    <property type="component" value="Unassembled WGS sequence"/>
</dbReference>
<dbReference type="InterPro" id="IPR020904">
    <property type="entry name" value="Sc_DH/Rdtase_CS"/>
</dbReference>
<evidence type="ECO:0000256" key="1">
    <source>
        <dbReference type="ARBA" id="ARBA00006484"/>
    </source>
</evidence>
<dbReference type="SUPFAM" id="SSF51735">
    <property type="entry name" value="NAD(P)-binding Rossmann-fold domains"/>
    <property type="match status" value="1"/>
</dbReference>
<evidence type="ECO:0000313" key="4">
    <source>
        <dbReference type="Proteomes" id="UP001597120"/>
    </source>
</evidence>
<dbReference type="InterPro" id="IPR002347">
    <property type="entry name" value="SDR_fam"/>
</dbReference>
<dbReference type="Pfam" id="PF13561">
    <property type="entry name" value="adh_short_C2"/>
    <property type="match status" value="1"/>
</dbReference>
<protein>
    <submittedName>
        <fullName evidence="3">SDR family NAD(P)-dependent oxidoreductase</fullName>
        <ecNumber evidence="3">1.1.1.-</ecNumber>
    </submittedName>
</protein>
<comment type="similarity">
    <text evidence="1">Belongs to the short-chain dehydrogenases/reductases (SDR) family.</text>
</comment>
<proteinExistence type="inferred from homology"/>
<evidence type="ECO:0000313" key="3">
    <source>
        <dbReference type="EMBL" id="MFD0868691.1"/>
    </source>
</evidence>
<organism evidence="3 4">
    <name type="scientific">Paenibacillus residui</name>
    <dbReference type="NCBI Taxonomy" id="629724"/>
    <lineage>
        <taxon>Bacteria</taxon>
        <taxon>Bacillati</taxon>
        <taxon>Bacillota</taxon>
        <taxon>Bacilli</taxon>
        <taxon>Bacillales</taxon>
        <taxon>Paenibacillaceae</taxon>
        <taxon>Paenibacillus</taxon>
    </lineage>
</organism>
<dbReference type="PRINTS" id="PR00080">
    <property type="entry name" value="SDRFAMILY"/>
</dbReference>
<dbReference type="PANTHER" id="PTHR24321:SF8">
    <property type="entry name" value="ESTRADIOL 17-BETA-DEHYDROGENASE 8-RELATED"/>
    <property type="match status" value="1"/>
</dbReference>
<reference evidence="4" key="1">
    <citation type="journal article" date="2019" name="Int. J. Syst. Evol. Microbiol.">
        <title>The Global Catalogue of Microorganisms (GCM) 10K type strain sequencing project: providing services to taxonomists for standard genome sequencing and annotation.</title>
        <authorList>
            <consortium name="The Broad Institute Genomics Platform"/>
            <consortium name="The Broad Institute Genome Sequencing Center for Infectious Disease"/>
            <person name="Wu L."/>
            <person name="Ma J."/>
        </authorList>
    </citation>
    <scope>NUCLEOTIDE SEQUENCE [LARGE SCALE GENOMIC DNA]</scope>
    <source>
        <strain evidence="4">CCUG 57263</strain>
    </source>
</reference>
<accession>A0ABW3D6T3</accession>